<name>A0A918DWQ3_9ACTN</name>
<dbReference type="AlphaFoldDB" id="A0A918DWQ3"/>
<feature type="compositionally biased region" description="Low complexity" evidence="1">
    <location>
        <begin position="193"/>
        <end position="203"/>
    </location>
</feature>
<feature type="transmembrane region" description="Helical" evidence="2">
    <location>
        <begin position="52"/>
        <end position="72"/>
    </location>
</feature>
<accession>A0A918DWQ3</accession>
<keyword evidence="2" id="KW-0472">Membrane</keyword>
<reference evidence="3" key="2">
    <citation type="submission" date="2020-09" db="EMBL/GenBank/DDBJ databases">
        <authorList>
            <person name="Sun Q."/>
            <person name="Zhou Y."/>
        </authorList>
    </citation>
    <scope>NUCLEOTIDE SEQUENCE</scope>
    <source>
        <strain evidence="3">CGMCC 4.7201</strain>
    </source>
</reference>
<keyword evidence="2" id="KW-0812">Transmembrane</keyword>
<keyword evidence="2" id="KW-1133">Transmembrane helix</keyword>
<protein>
    <submittedName>
        <fullName evidence="3">Uncharacterized protein</fullName>
    </submittedName>
</protein>
<feature type="transmembrane region" description="Helical" evidence="2">
    <location>
        <begin position="164"/>
        <end position="184"/>
    </location>
</feature>
<proteinExistence type="predicted"/>
<dbReference type="Proteomes" id="UP000641932">
    <property type="component" value="Unassembled WGS sequence"/>
</dbReference>
<comment type="caution">
    <text evidence="3">The sequence shown here is derived from an EMBL/GenBank/DDBJ whole genome shotgun (WGS) entry which is preliminary data.</text>
</comment>
<evidence type="ECO:0000313" key="4">
    <source>
        <dbReference type="Proteomes" id="UP000641932"/>
    </source>
</evidence>
<reference evidence="3" key="1">
    <citation type="journal article" date="2014" name="Int. J. Syst. Evol. Microbiol.">
        <title>Complete genome sequence of Corynebacterium casei LMG S-19264T (=DSM 44701T), isolated from a smear-ripened cheese.</title>
        <authorList>
            <consortium name="US DOE Joint Genome Institute (JGI-PGF)"/>
            <person name="Walter F."/>
            <person name="Albersmeier A."/>
            <person name="Kalinowski J."/>
            <person name="Ruckert C."/>
        </authorList>
    </citation>
    <scope>NUCLEOTIDE SEQUENCE</scope>
    <source>
        <strain evidence="3">CGMCC 4.7201</strain>
    </source>
</reference>
<organism evidence="3 4">
    <name type="scientific">Wenjunlia tyrosinilytica</name>
    <dbReference type="NCBI Taxonomy" id="1544741"/>
    <lineage>
        <taxon>Bacteria</taxon>
        <taxon>Bacillati</taxon>
        <taxon>Actinomycetota</taxon>
        <taxon>Actinomycetes</taxon>
        <taxon>Kitasatosporales</taxon>
        <taxon>Streptomycetaceae</taxon>
        <taxon>Wenjunlia</taxon>
    </lineage>
</organism>
<evidence type="ECO:0000256" key="1">
    <source>
        <dbReference type="SAM" id="MobiDB-lite"/>
    </source>
</evidence>
<evidence type="ECO:0000256" key="2">
    <source>
        <dbReference type="SAM" id="Phobius"/>
    </source>
</evidence>
<feature type="region of interest" description="Disordered" evidence="1">
    <location>
        <begin position="193"/>
        <end position="238"/>
    </location>
</feature>
<sequence length="238" mass="24911">MRPTPRQPVGGAGVPAATVFTRGLGHPYCTEVAITHTDSDPIRVPQAQRGKYALSGIGALLLSVACFGWAVYSAQDIGVGDYVVAVFDGSKAATRSYVDVYHLAQGVALAVSGGLALAGRRVARGALVALLSILVYDSVRQLIALHDDSYREFFLHGQRGNMQILTDAATVVVGLVVVVVMLSASGAAPRGYYPGPAQGGWQQPPSPQPYGPPGGYPQNPPQPGDYGYPQPPSRPPGY</sequence>
<feature type="transmembrane region" description="Helical" evidence="2">
    <location>
        <begin position="125"/>
        <end position="144"/>
    </location>
</feature>
<feature type="transmembrane region" description="Helical" evidence="2">
    <location>
        <begin position="100"/>
        <end position="118"/>
    </location>
</feature>
<evidence type="ECO:0000313" key="3">
    <source>
        <dbReference type="EMBL" id="GGO85982.1"/>
    </source>
</evidence>
<feature type="compositionally biased region" description="Pro residues" evidence="1">
    <location>
        <begin position="204"/>
        <end position="238"/>
    </location>
</feature>
<dbReference type="EMBL" id="BMMS01000007">
    <property type="protein sequence ID" value="GGO85982.1"/>
    <property type="molecule type" value="Genomic_DNA"/>
</dbReference>
<gene>
    <name evidence="3" type="ORF">GCM10012280_21060</name>
</gene>
<keyword evidence="4" id="KW-1185">Reference proteome</keyword>